<keyword evidence="5 7" id="KW-1133">Transmembrane helix</keyword>
<keyword evidence="4 7" id="KW-0812">Transmembrane</keyword>
<sequence>MNNNKSLLLTYIFSLTGGFYGLHHLYLGRTQHALLWITTFGGFGIGFIYELLFLIKTYVYEANNDYLILNEYRLKMIEKKSPSFEISRLCGQYLTAVFYGFITYYAFPEIWHENFCLSLFIGCCSTIAVALGTQITGTLGPRQCSFIWPLLGAICGMPFLIWRINSKPSFNIAALFSCWIFQRKIQWNREYFSNILITKSSDHHQFLISSKKIKRKRYDIIKRCLIFGFGTIIFSTIFTSAIYQNLQADIKGQRIKLKDVLNDFFKSQEFILIREKLSIIIRQLWAFYSHYGFKGLWMILDFEKNEKQAFEILNLSNVASQREIESQCRTLSRKWHPDRYRDLEQKQNAEIIFMNIQQACNHLSNERKRRQLINTQKHTDSN</sequence>
<evidence type="ECO:0000256" key="3">
    <source>
        <dbReference type="ARBA" id="ARBA00020945"/>
    </source>
</evidence>
<feature type="transmembrane region" description="Helical" evidence="7">
    <location>
        <begin position="145"/>
        <end position="162"/>
    </location>
</feature>
<evidence type="ECO:0000313" key="10">
    <source>
        <dbReference type="EMBL" id="CAF0747793.1"/>
    </source>
</evidence>
<dbReference type="InterPro" id="IPR001623">
    <property type="entry name" value="DnaJ_domain"/>
</dbReference>
<dbReference type="PANTHER" id="PTHR44733">
    <property type="entry name" value="DNAJ HOMOLOG SUBFAMILY C MEMBER 22"/>
    <property type="match status" value="1"/>
</dbReference>
<feature type="transmembrane region" description="Helical" evidence="7">
    <location>
        <begin position="220"/>
        <end position="243"/>
    </location>
</feature>
<evidence type="ECO:0000313" key="11">
    <source>
        <dbReference type="Proteomes" id="UP000663870"/>
    </source>
</evidence>
<evidence type="ECO:0000313" key="9">
    <source>
        <dbReference type="EMBL" id="CAF0734299.1"/>
    </source>
</evidence>
<keyword evidence="6 7" id="KW-0472">Membrane</keyword>
<dbReference type="Pfam" id="PF00226">
    <property type="entry name" value="DnaJ"/>
    <property type="match status" value="1"/>
</dbReference>
<gene>
    <name evidence="9" type="ORF">JXQ802_LOCUS726</name>
    <name evidence="10" type="ORF">PYM288_LOCUS1926</name>
</gene>
<evidence type="ECO:0000259" key="8">
    <source>
        <dbReference type="PROSITE" id="PS50076"/>
    </source>
</evidence>
<comment type="subcellular location">
    <subcellularLocation>
        <location evidence="2">Membrane</location>
        <topology evidence="2">Multi-pass membrane protein</topology>
    </subcellularLocation>
</comment>
<accession>A0A813N8B9</accession>
<dbReference type="AlphaFoldDB" id="A0A813N8B9"/>
<dbReference type="InterPro" id="IPR007829">
    <property type="entry name" value="TM2"/>
</dbReference>
<dbReference type="InterPro" id="IPR036869">
    <property type="entry name" value="J_dom_sf"/>
</dbReference>
<comment type="function">
    <text evidence="1">May function as a co-chaperone.</text>
</comment>
<feature type="domain" description="J" evidence="8">
    <location>
        <begin position="308"/>
        <end position="377"/>
    </location>
</feature>
<evidence type="ECO:0000256" key="5">
    <source>
        <dbReference type="ARBA" id="ARBA00022989"/>
    </source>
</evidence>
<dbReference type="EMBL" id="CAJNOL010000007">
    <property type="protein sequence ID" value="CAF0734299.1"/>
    <property type="molecule type" value="Genomic_DNA"/>
</dbReference>
<dbReference type="Proteomes" id="UP000663854">
    <property type="component" value="Unassembled WGS sequence"/>
</dbReference>
<evidence type="ECO:0000256" key="7">
    <source>
        <dbReference type="SAM" id="Phobius"/>
    </source>
</evidence>
<dbReference type="Proteomes" id="UP000663870">
    <property type="component" value="Unassembled WGS sequence"/>
</dbReference>
<dbReference type="CDD" id="cd06257">
    <property type="entry name" value="DnaJ"/>
    <property type="match status" value="1"/>
</dbReference>
<evidence type="ECO:0000256" key="2">
    <source>
        <dbReference type="ARBA" id="ARBA00004141"/>
    </source>
</evidence>
<feature type="transmembrane region" description="Helical" evidence="7">
    <location>
        <begin position="114"/>
        <end position="133"/>
    </location>
</feature>
<dbReference type="Pfam" id="PF05154">
    <property type="entry name" value="TM2"/>
    <property type="match status" value="1"/>
</dbReference>
<protein>
    <recommendedName>
        <fullName evidence="3">DnaJ homolog subfamily C member 22</fullName>
    </recommendedName>
</protein>
<dbReference type="GO" id="GO:0016020">
    <property type="term" value="C:membrane"/>
    <property type="evidence" value="ECO:0007669"/>
    <property type="project" value="UniProtKB-SubCell"/>
</dbReference>
<feature type="transmembrane region" description="Helical" evidence="7">
    <location>
        <begin position="33"/>
        <end position="55"/>
    </location>
</feature>
<dbReference type="Gene3D" id="1.10.287.110">
    <property type="entry name" value="DnaJ domain"/>
    <property type="match status" value="1"/>
</dbReference>
<evidence type="ECO:0000256" key="6">
    <source>
        <dbReference type="ARBA" id="ARBA00023136"/>
    </source>
</evidence>
<comment type="caution">
    <text evidence="9">The sequence shown here is derived from an EMBL/GenBank/DDBJ whole genome shotgun (WGS) entry which is preliminary data.</text>
</comment>
<dbReference type="SMART" id="SM00271">
    <property type="entry name" value="DnaJ"/>
    <property type="match status" value="1"/>
</dbReference>
<dbReference type="EMBL" id="CAJNOH010000011">
    <property type="protein sequence ID" value="CAF0747793.1"/>
    <property type="molecule type" value="Genomic_DNA"/>
</dbReference>
<dbReference type="PROSITE" id="PS50076">
    <property type="entry name" value="DNAJ_2"/>
    <property type="match status" value="1"/>
</dbReference>
<feature type="transmembrane region" description="Helical" evidence="7">
    <location>
        <begin position="86"/>
        <end position="107"/>
    </location>
</feature>
<feature type="transmembrane region" description="Helical" evidence="7">
    <location>
        <begin position="6"/>
        <end position="26"/>
    </location>
</feature>
<reference evidence="9" key="1">
    <citation type="submission" date="2021-02" db="EMBL/GenBank/DDBJ databases">
        <authorList>
            <person name="Nowell W R."/>
        </authorList>
    </citation>
    <scope>NUCLEOTIDE SEQUENCE</scope>
</reference>
<evidence type="ECO:0000256" key="1">
    <source>
        <dbReference type="ARBA" id="ARBA00002080"/>
    </source>
</evidence>
<evidence type="ECO:0000256" key="4">
    <source>
        <dbReference type="ARBA" id="ARBA00022692"/>
    </source>
</evidence>
<proteinExistence type="predicted"/>
<keyword evidence="11" id="KW-1185">Reference proteome</keyword>
<name>A0A813N8B9_9BILA</name>
<organism evidence="9 11">
    <name type="scientific">Rotaria sordida</name>
    <dbReference type="NCBI Taxonomy" id="392033"/>
    <lineage>
        <taxon>Eukaryota</taxon>
        <taxon>Metazoa</taxon>
        <taxon>Spiralia</taxon>
        <taxon>Gnathifera</taxon>
        <taxon>Rotifera</taxon>
        <taxon>Eurotatoria</taxon>
        <taxon>Bdelloidea</taxon>
        <taxon>Philodinida</taxon>
        <taxon>Philodinidae</taxon>
        <taxon>Rotaria</taxon>
    </lineage>
</organism>
<dbReference type="SUPFAM" id="SSF46565">
    <property type="entry name" value="Chaperone J-domain"/>
    <property type="match status" value="1"/>
</dbReference>
<dbReference type="PANTHER" id="PTHR44733:SF1">
    <property type="entry name" value="DNAJ HOMOLOG SUBFAMILY C MEMBER 22"/>
    <property type="match status" value="1"/>
</dbReference>